<name>A0A1Y1QQQ4_9GAMM</name>
<organism evidence="1 2">
    <name type="scientific">Thiothrix lacustris</name>
    <dbReference type="NCBI Taxonomy" id="525917"/>
    <lineage>
        <taxon>Bacteria</taxon>
        <taxon>Pseudomonadati</taxon>
        <taxon>Pseudomonadota</taxon>
        <taxon>Gammaproteobacteria</taxon>
        <taxon>Thiotrichales</taxon>
        <taxon>Thiotrichaceae</taxon>
        <taxon>Thiothrix</taxon>
    </lineage>
</organism>
<dbReference type="AlphaFoldDB" id="A0A1Y1QQQ4"/>
<dbReference type="EMBL" id="MTEJ01000084">
    <property type="protein sequence ID" value="OQX11612.1"/>
    <property type="molecule type" value="Genomic_DNA"/>
</dbReference>
<reference evidence="1 2" key="1">
    <citation type="submission" date="2017-01" db="EMBL/GenBank/DDBJ databases">
        <title>Novel large sulfur bacteria in the metagenomes of groundwater-fed chemosynthetic microbial mats in the Lake Huron basin.</title>
        <authorList>
            <person name="Sharrar A.M."/>
            <person name="Flood B.E."/>
            <person name="Bailey J.V."/>
            <person name="Jones D.S."/>
            <person name="Biddanda B."/>
            <person name="Ruberg S.A."/>
            <person name="Marcus D.N."/>
            <person name="Dick G.J."/>
        </authorList>
    </citation>
    <scope>NUCLEOTIDE SEQUENCE [LARGE SCALE GENOMIC DNA]</scope>
    <source>
        <strain evidence="1">A8</strain>
    </source>
</reference>
<proteinExistence type="predicted"/>
<sequence>MVETGMINGVALQPQSDKLLQLPAPPNAQVMKFEAMMTQSDQAPAVENTTLLQVNDSDAANSSDLKNVLLNKIANLDSAYNKVVSGSQDLPKFNEFLAANLDKSSAKVNQTRSYPELPTGSIQDHGARYESIVERSQTYAAVSLEYQGMMANSLSRSKLFMANFQALTSAVRNLAEGFKTLFRSGG</sequence>
<protein>
    <submittedName>
        <fullName evidence="1">Uncharacterized protein</fullName>
    </submittedName>
</protein>
<dbReference type="Proteomes" id="UP000192491">
    <property type="component" value="Unassembled WGS sequence"/>
</dbReference>
<comment type="caution">
    <text evidence="1">The sequence shown here is derived from an EMBL/GenBank/DDBJ whole genome shotgun (WGS) entry which is preliminary data.</text>
</comment>
<gene>
    <name evidence="1" type="ORF">BWK73_17165</name>
</gene>
<evidence type="ECO:0000313" key="1">
    <source>
        <dbReference type="EMBL" id="OQX11612.1"/>
    </source>
</evidence>
<evidence type="ECO:0000313" key="2">
    <source>
        <dbReference type="Proteomes" id="UP000192491"/>
    </source>
</evidence>
<accession>A0A1Y1QQQ4</accession>